<proteinExistence type="inferred from homology"/>
<dbReference type="SUPFAM" id="SSF48264">
    <property type="entry name" value="Cytochrome P450"/>
    <property type="match status" value="1"/>
</dbReference>
<dbReference type="Proteomes" id="UP001465755">
    <property type="component" value="Unassembled WGS sequence"/>
</dbReference>
<dbReference type="CDD" id="cd11046">
    <property type="entry name" value="CYP97"/>
    <property type="match status" value="1"/>
</dbReference>
<keyword evidence="2 3" id="KW-0479">Metal-binding</keyword>
<dbReference type="PROSITE" id="PS00086">
    <property type="entry name" value="CYTOCHROME_P450"/>
    <property type="match status" value="1"/>
</dbReference>
<gene>
    <name evidence="5" type="ORF">WJX73_007194</name>
</gene>
<organism evidence="5 6">
    <name type="scientific">Symbiochloris irregularis</name>
    <dbReference type="NCBI Taxonomy" id="706552"/>
    <lineage>
        <taxon>Eukaryota</taxon>
        <taxon>Viridiplantae</taxon>
        <taxon>Chlorophyta</taxon>
        <taxon>core chlorophytes</taxon>
        <taxon>Trebouxiophyceae</taxon>
        <taxon>Trebouxiales</taxon>
        <taxon>Trebouxiaceae</taxon>
        <taxon>Symbiochloris</taxon>
    </lineage>
</organism>
<reference evidence="5 6" key="1">
    <citation type="journal article" date="2024" name="Nat. Commun.">
        <title>Phylogenomics reveals the evolutionary origins of lichenization in chlorophyte algae.</title>
        <authorList>
            <person name="Puginier C."/>
            <person name="Libourel C."/>
            <person name="Otte J."/>
            <person name="Skaloud P."/>
            <person name="Haon M."/>
            <person name="Grisel S."/>
            <person name="Petersen M."/>
            <person name="Berrin J.G."/>
            <person name="Delaux P.M."/>
            <person name="Dal Grande F."/>
            <person name="Keller J."/>
        </authorList>
    </citation>
    <scope>NUCLEOTIDE SEQUENCE [LARGE SCALE GENOMIC DNA]</scope>
    <source>
        <strain evidence="5 6">SAG 2036</strain>
    </source>
</reference>
<evidence type="ECO:0000256" key="3">
    <source>
        <dbReference type="RuleBase" id="RU000461"/>
    </source>
</evidence>
<dbReference type="PRINTS" id="PR00463">
    <property type="entry name" value="EP450I"/>
</dbReference>
<dbReference type="InterPro" id="IPR002401">
    <property type="entry name" value="Cyt_P450_E_grp-I"/>
</dbReference>
<keyword evidence="3" id="KW-0560">Oxidoreductase</keyword>
<name>A0AAW1PLX3_9CHLO</name>
<keyword evidence="2 3" id="KW-0408">Iron</keyword>
<dbReference type="PANTHER" id="PTHR24291:SF171">
    <property type="entry name" value="PROTEIN LUTEIN DEFICIENT 5, CHLOROPLASTIC"/>
    <property type="match status" value="1"/>
</dbReference>
<dbReference type="Gene3D" id="1.10.630.10">
    <property type="entry name" value="Cytochrome P450"/>
    <property type="match status" value="1"/>
</dbReference>
<keyword evidence="3" id="KW-0503">Monooxygenase</keyword>
<sequence length="630" mass="69714">MGSLPYLAVCGQNIHNYAQDRLQKVSTTAGSNGSATAGRSNGTALNGNGKSTSVPSANGTDPSSSVQLDGSVATTARPATLPPSNGNRAAALPDPPERPGMDAVGDTGSRVPGLDERIMSGEFSDVGSTKERLSRPVRKWLAKDRVTFGRQLALRLARLGRRWQLIASKRMPEASGDIRQIAGQPVFVPLYSLAQTYGPIFRLCFGPKRFVVVSDPAITRHLLASHAANYSKGILSEILDFVMGKGLIPADGEIWQTRRRAIVPSLHKRYIASMIGMFGRCNLKGLSLLEESAGAGQAVEMENYFSRLTLDIIGKAVFNYEFDSLRHEDPVIQAVYTVLREAEYRSTAFVPYWRLPLASSLVPRQQRCKEALKTINTTLDGLVAKCRRLVDQEDDEFEEEFLSQEDPSILHFLLASGDQISSKQLRDDLMTLLIAGHETTAAVLTWTVYCLVLNPQYMPRLQEEVDRVIGDGIPTLENVKELAFTTRVINEGMRMYPQPPVLIRRALKDDVLGGYEVKEGDDIFISVWNLHRSPRLWHQPDVFDPERFNVKGPIPNETTENYRYLPFGGGRRKCIGDQFALFEAVVSLAMLVRRFTFSIGPEAPPVSMTTGATIHTKQGLYVTLTKRSTP</sequence>
<evidence type="ECO:0000313" key="6">
    <source>
        <dbReference type="Proteomes" id="UP001465755"/>
    </source>
</evidence>
<dbReference type="AlphaFoldDB" id="A0AAW1PLX3"/>
<feature type="binding site" description="axial binding residue" evidence="2">
    <location>
        <position position="574"/>
    </location>
    <ligand>
        <name>heme</name>
        <dbReference type="ChEBI" id="CHEBI:30413"/>
    </ligand>
    <ligandPart>
        <name>Fe</name>
        <dbReference type="ChEBI" id="CHEBI:18248"/>
    </ligandPart>
</feature>
<evidence type="ECO:0008006" key="7">
    <source>
        <dbReference type="Google" id="ProtNLM"/>
    </source>
</evidence>
<keyword evidence="2 3" id="KW-0349">Heme</keyword>
<feature type="compositionally biased region" description="Polar residues" evidence="4">
    <location>
        <begin position="28"/>
        <end position="74"/>
    </location>
</feature>
<comment type="caution">
    <text evidence="5">The sequence shown here is derived from an EMBL/GenBank/DDBJ whole genome shotgun (WGS) entry which is preliminary data.</text>
</comment>
<dbReference type="InterPro" id="IPR050196">
    <property type="entry name" value="Cytochrome_P450_Monoox"/>
</dbReference>
<evidence type="ECO:0000313" key="5">
    <source>
        <dbReference type="EMBL" id="KAK9809608.1"/>
    </source>
</evidence>
<dbReference type="GO" id="GO:0009507">
    <property type="term" value="C:chloroplast"/>
    <property type="evidence" value="ECO:0007669"/>
    <property type="project" value="TreeGrafter"/>
</dbReference>
<evidence type="ECO:0000256" key="4">
    <source>
        <dbReference type="SAM" id="MobiDB-lite"/>
    </source>
</evidence>
<keyword evidence="6" id="KW-1185">Reference proteome</keyword>
<dbReference type="GO" id="GO:0010291">
    <property type="term" value="F:beta-carotene 3-hydroxylase activity"/>
    <property type="evidence" value="ECO:0007669"/>
    <property type="project" value="TreeGrafter"/>
</dbReference>
<dbReference type="PRINTS" id="PR00385">
    <property type="entry name" value="P450"/>
</dbReference>
<dbReference type="EMBL" id="JALJOQ010000018">
    <property type="protein sequence ID" value="KAK9809608.1"/>
    <property type="molecule type" value="Genomic_DNA"/>
</dbReference>
<evidence type="ECO:0000256" key="1">
    <source>
        <dbReference type="ARBA" id="ARBA00010617"/>
    </source>
</evidence>
<dbReference type="InterPro" id="IPR036396">
    <property type="entry name" value="Cyt_P450_sf"/>
</dbReference>
<comment type="similarity">
    <text evidence="1 3">Belongs to the cytochrome P450 family.</text>
</comment>
<comment type="cofactor">
    <cofactor evidence="2">
        <name>heme</name>
        <dbReference type="ChEBI" id="CHEBI:30413"/>
    </cofactor>
</comment>
<dbReference type="GO" id="GO:0016123">
    <property type="term" value="P:xanthophyll biosynthetic process"/>
    <property type="evidence" value="ECO:0007669"/>
    <property type="project" value="TreeGrafter"/>
</dbReference>
<dbReference type="GO" id="GO:0020037">
    <property type="term" value="F:heme binding"/>
    <property type="evidence" value="ECO:0007669"/>
    <property type="project" value="InterPro"/>
</dbReference>
<accession>A0AAW1PLX3</accession>
<feature type="region of interest" description="Disordered" evidence="4">
    <location>
        <begin position="28"/>
        <end position="103"/>
    </location>
</feature>
<evidence type="ECO:0000256" key="2">
    <source>
        <dbReference type="PIRSR" id="PIRSR602401-1"/>
    </source>
</evidence>
<dbReference type="InterPro" id="IPR017972">
    <property type="entry name" value="Cyt_P450_CS"/>
</dbReference>
<protein>
    <recommendedName>
        <fullName evidence="7">Cytochrome P450</fullName>
    </recommendedName>
</protein>
<dbReference type="GO" id="GO:0016705">
    <property type="term" value="F:oxidoreductase activity, acting on paired donors, with incorporation or reduction of molecular oxygen"/>
    <property type="evidence" value="ECO:0007669"/>
    <property type="project" value="InterPro"/>
</dbReference>
<dbReference type="InterPro" id="IPR001128">
    <property type="entry name" value="Cyt_P450"/>
</dbReference>
<dbReference type="PANTHER" id="PTHR24291">
    <property type="entry name" value="CYTOCHROME P450 FAMILY 4"/>
    <property type="match status" value="1"/>
</dbReference>
<dbReference type="GO" id="GO:0005506">
    <property type="term" value="F:iron ion binding"/>
    <property type="evidence" value="ECO:0007669"/>
    <property type="project" value="InterPro"/>
</dbReference>
<dbReference type="Pfam" id="PF00067">
    <property type="entry name" value="p450"/>
    <property type="match status" value="1"/>
</dbReference>